<evidence type="ECO:0000256" key="2">
    <source>
        <dbReference type="SAM" id="SignalP"/>
    </source>
</evidence>
<feature type="region of interest" description="Disordered" evidence="1">
    <location>
        <begin position="41"/>
        <end position="60"/>
    </location>
</feature>
<dbReference type="RefSeq" id="WP_272098339.1">
    <property type="nucleotide sequence ID" value="NZ_JAQNDK010000003.1"/>
</dbReference>
<evidence type="ECO:0000313" key="4">
    <source>
        <dbReference type="Proteomes" id="UP001217485"/>
    </source>
</evidence>
<proteinExistence type="predicted"/>
<feature type="compositionally biased region" description="Low complexity" evidence="1">
    <location>
        <begin position="42"/>
        <end position="60"/>
    </location>
</feature>
<evidence type="ECO:0000256" key="1">
    <source>
        <dbReference type="SAM" id="MobiDB-lite"/>
    </source>
</evidence>
<reference evidence="3 4" key="1">
    <citation type="submission" date="2023-01" db="EMBL/GenBank/DDBJ databases">
        <title>Minimal conservation of predation-associated metabolite biosynthetic gene clusters underscores biosynthetic potential of Myxococcota including descriptions for ten novel species: Archangium lansinium sp. nov., Myxococcus landrumus sp. nov., Nannocystis bai.</title>
        <authorList>
            <person name="Ahearne A."/>
            <person name="Stevens C."/>
            <person name="Dowd S."/>
        </authorList>
    </citation>
    <scope>NUCLEOTIDE SEQUENCE [LARGE SCALE GENOMIC DNA]</scope>
    <source>
        <strain evidence="3 4">WIWO2</strain>
    </source>
</reference>
<name>A0ABT5C4F4_9BACT</name>
<protein>
    <submittedName>
        <fullName evidence="3">Uncharacterized protein</fullName>
    </submittedName>
</protein>
<organism evidence="3 4">
    <name type="scientific">Sorangium atrum</name>
    <dbReference type="NCBI Taxonomy" id="2995308"/>
    <lineage>
        <taxon>Bacteria</taxon>
        <taxon>Pseudomonadati</taxon>
        <taxon>Myxococcota</taxon>
        <taxon>Polyangia</taxon>
        <taxon>Polyangiales</taxon>
        <taxon>Polyangiaceae</taxon>
        <taxon>Sorangium</taxon>
    </lineage>
</organism>
<keyword evidence="4" id="KW-1185">Reference proteome</keyword>
<dbReference type="Proteomes" id="UP001217485">
    <property type="component" value="Unassembled WGS sequence"/>
</dbReference>
<keyword evidence="2" id="KW-0732">Signal</keyword>
<evidence type="ECO:0000313" key="3">
    <source>
        <dbReference type="EMBL" id="MDC0681298.1"/>
    </source>
</evidence>
<gene>
    <name evidence="3" type="ORF">POL72_26395</name>
</gene>
<feature type="chain" id="PRO_5046508636" evidence="2">
    <location>
        <begin position="26"/>
        <end position="391"/>
    </location>
</feature>
<accession>A0ABT5C4F4</accession>
<feature type="signal peptide" evidence="2">
    <location>
        <begin position="1"/>
        <end position="25"/>
    </location>
</feature>
<sequence>MGSFLVGRGARLTACIGLGAAGALAAPAACLYPEYTFDEPEPSGSASRSSSGDGAEDCANGADDDGDGRIDCADPACGGFVCTAAVPEGWSGYFALFDGEPAMDPGCPPEFAAGPPFVGNRGLSAPPASCACSCGPAEGQGCDPVDGITITVADAPCGSEPHCLFPLETPGWEAQVCRGPDGVFSDRLTCGPSSNTECSATTGAPCAVSVSVSPLAASGGACAPSAVQVQRPDPRWTRLGRACAAAEPLGRGCNLGQACAPKPAAPFEGGLCIARDGDAVCPPGPYTERHVFYTDVEDSRGCDDDCACGAPSGGTCPTTVALYSDAQLHTCSMRVTELPAGSCKDLEDDPSVVGRKVTSVGAPTGGACLPSGGTPRGQARGASPRTFCCRT</sequence>
<dbReference type="EMBL" id="JAQNDK010000003">
    <property type="protein sequence ID" value="MDC0681298.1"/>
    <property type="molecule type" value="Genomic_DNA"/>
</dbReference>
<comment type="caution">
    <text evidence="3">The sequence shown here is derived from an EMBL/GenBank/DDBJ whole genome shotgun (WGS) entry which is preliminary data.</text>
</comment>